<dbReference type="PANTHER" id="PTHR36974:SF1">
    <property type="entry name" value="DOXX FAMILY MEMBRANE PROTEIN"/>
    <property type="match status" value="1"/>
</dbReference>
<dbReference type="RefSeq" id="WP_171227714.1">
    <property type="nucleotide sequence ID" value="NZ_CP053085.1"/>
</dbReference>
<feature type="transmembrane region" description="Helical" evidence="1">
    <location>
        <begin position="37"/>
        <end position="55"/>
    </location>
</feature>
<dbReference type="AlphaFoldDB" id="A0A6M4IVU3"/>
<evidence type="ECO:0000256" key="1">
    <source>
        <dbReference type="SAM" id="Phobius"/>
    </source>
</evidence>
<feature type="transmembrane region" description="Helical" evidence="1">
    <location>
        <begin position="62"/>
        <end position="81"/>
    </location>
</feature>
<keyword evidence="1" id="KW-0812">Transmembrane</keyword>
<gene>
    <name evidence="2" type="ORF">HKW67_16970</name>
</gene>
<evidence type="ECO:0008006" key="4">
    <source>
        <dbReference type="Google" id="ProtNLM"/>
    </source>
</evidence>
<accession>A0A6M4IVU3</accession>
<evidence type="ECO:0000313" key="2">
    <source>
        <dbReference type="EMBL" id="QJR38278.1"/>
    </source>
</evidence>
<sequence>MAVLGPAALFLVAGMLHFVMPAFFDRIVPPWVPNARLATYVSGVFEIAGAIGLLIPATRVAAAWGLIALLAAVLPANIHMLNQARAADASAGYIAGLWLRLPLQPLLMWWVWRVAIRR</sequence>
<keyword evidence="1" id="KW-1133">Transmembrane helix</keyword>
<name>A0A6M4IVU3_9BACT</name>
<dbReference type="PANTHER" id="PTHR36974">
    <property type="entry name" value="MEMBRANE PROTEIN-RELATED"/>
    <property type="match status" value="1"/>
</dbReference>
<dbReference type="KEGG" id="ggr:HKW67_16970"/>
<proteinExistence type="predicted"/>
<dbReference type="Proteomes" id="UP000500938">
    <property type="component" value="Chromosome"/>
</dbReference>
<dbReference type="EMBL" id="CP053085">
    <property type="protein sequence ID" value="QJR38278.1"/>
    <property type="molecule type" value="Genomic_DNA"/>
</dbReference>
<evidence type="ECO:0000313" key="3">
    <source>
        <dbReference type="Proteomes" id="UP000500938"/>
    </source>
</evidence>
<organism evidence="2 3">
    <name type="scientific">Gemmatimonas groenlandica</name>
    <dbReference type="NCBI Taxonomy" id="2732249"/>
    <lineage>
        <taxon>Bacteria</taxon>
        <taxon>Pseudomonadati</taxon>
        <taxon>Gemmatimonadota</taxon>
        <taxon>Gemmatimonadia</taxon>
        <taxon>Gemmatimonadales</taxon>
        <taxon>Gemmatimonadaceae</taxon>
        <taxon>Gemmatimonas</taxon>
    </lineage>
</organism>
<protein>
    <recommendedName>
        <fullName evidence="4">DoxX family protein</fullName>
    </recommendedName>
</protein>
<keyword evidence="1" id="KW-0472">Membrane</keyword>
<keyword evidence="3" id="KW-1185">Reference proteome</keyword>
<feature type="transmembrane region" description="Helical" evidence="1">
    <location>
        <begin position="93"/>
        <end position="112"/>
    </location>
</feature>
<reference evidence="2 3" key="1">
    <citation type="submission" date="2020-05" db="EMBL/GenBank/DDBJ databases">
        <title>Complete genome sequence of Gemmatimonas greenlandica TET16.</title>
        <authorList>
            <person name="Zeng Y."/>
        </authorList>
    </citation>
    <scope>NUCLEOTIDE SEQUENCE [LARGE SCALE GENOMIC DNA]</scope>
    <source>
        <strain evidence="2 3">TET16</strain>
    </source>
</reference>